<dbReference type="RefSeq" id="WP_075735010.1">
    <property type="nucleotide sequence ID" value="NZ_CP009249.1"/>
</dbReference>
<dbReference type="GO" id="GO:0032259">
    <property type="term" value="P:methylation"/>
    <property type="evidence" value="ECO:0007669"/>
    <property type="project" value="UniProtKB-KW"/>
</dbReference>
<dbReference type="PANTHER" id="PTHR10815:SF13">
    <property type="entry name" value="METHYLATED-DNA--PROTEIN-CYSTEINE METHYLTRANSFERASE"/>
    <property type="match status" value="1"/>
</dbReference>
<organism evidence="11 12">
    <name type="scientific">Corynebacterium phocae</name>
    <dbReference type="NCBI Taxonomy" id="161895"/>
    <lineage>
        <taxon>Bacteria</taxon>
        <taxon>Bacillati</taxon>
        <taxon>Actinomycetota</taxon>
        <taxon>Actinomycetes</taxon>
        <taxon>Mycobacteriales</taxon>
        <taxon>Corynebacteriaceae</taxon>
        <taxon>Corynebacterium</taxon>
    </lineage>
</organism>
<dbReference type="FunFam" id="1.10.10.10:FF:000214">
    <property type="entry name" value="Methylated-DNA--protein-cysteine methyltransferase"/>
    <property type="match status" value="1"/>
</dbReference>
<evidence type="ECO:0000256" key="1">
    <source>
        <dbReference type="ARBA" id="ARBA00001286"/>
    </source>
</evidence>
<dbReference type="Gene3D" id="3.30.160.70">
    <property type="entry name" value="Methylated DNA-protein cysteine methyltransferase domain"/>
    <property type="match status" value="1"/>
</dbReference>
<feature type="domain" description="Methylated-DNA-[protein]-cysteine S-methyltransferase DNA binding" evidence="9">
    <location>
        <begin position="79"/>
        <end position="156"/>
    </location>
</feature>
<name>A0A1L7D4B6_9CORY</name>
<dbReference type="KEGG" id="cpho:CPHO_08740"/>
<proteinExistence type="inferred from homology"/>
<dbReference type="SUPFAM" id="SSF53155">
    <property type="entry name" value="Methylated DNA-protein cysteine methyltransferase domain"/>
    <property type="match status" value="1"/>
</dbReference>
<accession>A0A1L7D4B6</accession>
<sequence length="159" mass="17085">MTSLFFETFDSPVGTLTVEASETAVWRLLFAQDSPAPGATSKPNSLTRLATQQLEEYFAGKRRNFALPLAEPFAQGSLSHHVLVALTHIPYGATASYAELARTVGNPRAARAVGSACARNPVPILRPCHRVIRADGSGGAYRGGSATKRWLLDFEKATL</sequence>
<evidence type="ECO:0000259" key="10">
    <source>
        <dbReference type="Pfam" id="PF02870"/>
    </source>
</evidence>
<dbReference type="AlphaFoldDB" id="A0A1L7D4B6"/>
<evidence type="ECO:0000256" key="2">
    <source>
        <dbReference type="ARBA" id="ARBA00008711"/>
    </source>
</evidence>
<dbReference type="PANTHER" id="PTHR10815">
    <property type="entry name" value="METHYLATED-DNA--PROTEIN-CYSTEINE METHYLTRANSFERASE"/>
    <property type="match status" value="1"/>
</dbReference>
<dbReference type="STRING" id="161895.CPHO_08740"/>
<evidence type="ECO:0000256" key="8">
    <source>
        <dbReference type="ARBA" id="ARBA00049348"/>
    </source>
</evidence>
<dbReference type="GO" id="GO:0006281">
    <property type="term" value="P:DNA repair"/>
    <property type="evidence" value="ECO:0007669"/>
    <property type="project" value="UniProtKB-KW"/>
</dbReference>
<dbReference type="EC" id="2.1.1.63" evidence="3"/>
<dbReference type="InterPro" id="IPR036217">
    <property type="entry name" value="MethylDNA_cys_MeTrfase_DNAb"/>
</dbReference>
<evidence type="ECO:0000256" key="5">
    <source>
        <dbReference type="ARBA" id="ARBA00022679"/>
    </source>
</evidence>
<dbReference type="InterPro" id="IPR014048">
    <property type="entry name" value="MethylDNA_cys_MeTrfase_DNA-bd"/>
</dbReference>
<keyword evidence="4" id="KW-0489">Methyltransferase</keyword>
<gene>
    <name evidence="11" type="ORF">CPHO_08740</name>
</gene>
<dbReference type="InterPro" id="IPR036388">
    <property type="entry name" value="WH-like_DNA-bd_sf"/>
</dbReference>
<evidence type="ECO:0000313" key="12">
    <source>
        <dbReference type="Proteomes" id="UP000185491"/>
    </source>
</evidence>
<dbReference type="CDD" id="cd06445">
    <property type="entry name" value="ATase"/>
    <property type="match status" value="1"/>
</dbReference>
<evidence type="ECO:0000313" key="11">
    <source>
        <dbReference type="EMBL" id="APT92960.1"/>
    </source>
</evidence>
<feature type="domain" description="Methylguanine DNA methyltransferase ribonuclease-like" evidence="10">
    <location>
        <begin position="5"/>
        <end position="69"/>
    </location>
</feature>
<dbReference type="SUPFAM" id="SSF46767">
    <property type="entry name" value="Methylated DNA-protein cysteine methyltransferase, C-terminal domain"/>
    <property type="match status" value="1"/>
</dbReference>
<comment type="catalytic activity">
    <reaction evidence="1">
        <text>a 4-O-methyl-thymidine in DNA + L-cysteinyl-[protein] = a thymidine in DNA + S-methyl-L-cysteinyl-[protein]</text>
        <dbReference type="Rhea" id="RHEA:53428"/>
        <dbReference type="Rhea" id="RHEA-COMP:10131"/>
        <dbReference type="Rhea" id="RHEA-COMP:10132"/>
        <dbReference type="Rhea" id="RHEA-COMP:13555"/>
        <dbReference type="Rhea" id="RHEA-COMP:13556"/>
        <dbReference type="ChEBI" id="CHEBI:29950"/>
        <dbReference type="ChEBI" id="CHEBI:82612"/>
        <dbReference type="ChEBI" id="CHEBI:137386"/>
        <dbReference type="ChEBI" id="CHEBI:137387"/>
        <dbReference type="EC" id="2.1.1.63"/>
    </reaction>
</comment>
<dbReference type="GO" id="GO:0003908">
    <property type="term" value="F:methylated-DNA-[protein]-cysteine S-methyltransferase activity"/>
    <property type="evidence" value="ECO:0007669"/>
    <property type="project" value="UniProtKB-EC"/>
</dbReference>
<evidence type="ECO:0000256" key="6">
    <source>
        <dbReference type="ARBA" id="ARBA00022763"/>
    </source>
</evidence>
<comment type="similarity">
    <text evidence="2">Belongs to the MGMT family.</text>
</comment>
<evidence type="ECO:0000256" key="4">
    <source>
        <dbReference type="ARBA" id="ARBA00022603"/>
    </source>
</evidence>
<evidence type="ECO:0000259" key="9">
    <source>
        <dbReference type="Pfam" id="PF01035"/>
    </source>
</evidence>
<dbReference type="InterPro" id="IPR008332">
    <property type="entry name" value="MethylG_MeTrfase_N"/>
</dbReference>
<evidence type="ECO:0000256" key="7">
    <source>
        <dbReference type="ARBA" id="ARBA00023204"/>
    </source>
</evidence>
<dbReference type="Pfam" id="PF01035">
    <property type="entry name" value="DNA_binding_1"/>
    <property type="match status" value="1"/>
</dbReference>
<evidence type="ECO:0000256" key="3">
    <source>
        <dbReference type="ARBA" id="ARBA00011918"/>
    </source>
</evidence>
<dbReference type="Gene3D" id="1.10.10.10">
    <property type="entry name" value="Winged helix-like DNA-binding domain superfamily/Winged helix DNA-binding domain"/>
    <property type="match status" value="1"/>
</dbReference>
<reference evidence="11 12" key="1">
    <citation type="submission" date="2014-08" db="EMBL/GenBank/DDBJ databases">
        <title>Complete genome sequence of Corynebacterium phocae M408/89/1(T)(=DSM 44612(T)), isolated from the common seal (Phoca vitulina).</title>
        <authorList>
            <person name="Ruckert C."/>
            <person name="Albersmeier A."/>
            <person name="Winkler A."/>
            <person name="Kalinowski J."/>
        </authorList>
    </citation>
    <scope>NUCLEOTIDE SEQUENCE [LARGE SCALE GENOMIC DNA]</scope>
    <source>
        <strain evidence="11 12">M408/89/1</strain>
    </source>
</reference>
<protein>
    <recommendedName>
        <fullName evidence="3">methylated-DNA--[protein]-cysteine S-methyltransferase</fullName>
        <ecNumber evidence="3">2.1.1.63</ecNumber>
    </recommendedName>
</protein>
<dbReference type="Proteomes" id="UP000185491">
    <property type="component" value="Chromosome"/>
</dbReference>
<keyword evidence="6" id="KW-0227">DNA damage</keyword>
<keyword evidence="5" id="KW-0808">Transferase</keyword>
<keyword evidence="7" id="KW-0234">DNA repair</keyword>
<dbReference type="Pfam" id="PF02870">
    <property type="entry name" value="Methyltransf_1N"/>
    <property type="match status" value="1"/>
</dbReference>
<keyword evidence="12" id="KW-1185">Reference proteome</keyword>
<comment type="catalytic activity">
    <reaction evidence="8">
        <text>a 6-O-methyl-2'-deoxyguanosine in DNA + L-cysteinyl-[protein] = S-methyl-L-cysteinyl-[protein] + a 2'-deoxyguanosine in DNA</text>
        <dbReference type="Rhea" id="RHEA:24000"/>
        <dbReference type="Rhea" id="RHEA-COMP:10131"/>
        <dbReference type="Rhea" id="RHEA-COMP:10132"/>
        <dbReference type="Rhea" id="RHEA-COMP:11367"/>
        <dbReference type="Rhea" id="RHEA-COMP:11368"/>
        <dbReference type="ChEBI" id="CHEBI:29950"/>
        <dbReference type="ChEBI" id="CHEBI:82612"/>
        <dbReference type="ChEBI" id="CHEBI:85445"/>
        <dbReference type="ChEBI" id="CHEBI:85448"/>
        <dbReference type="EC" id="2.1.1.63"/>
    </reaction>
</comment>
<dbReference type="NCBIfam" id="TIGR00589">
    <property type="entry name" value="ogt"/>
    <property type="match status" value="1"/>
</dbReference>
<dbReference type="EMBL" id="CP009249">
    <property type="protein sequence ID" value="APT92960.1"/>
    <property type="molecule type" value="Genomic_DNA"/>
</dbReference>
<dbReference type="InterPro" id="IPR036631">
    <property type="entry name" value="MGMT_N_sf"/>
</dbReference>